<evidence type="ECO:0000313" key="2">
    <source>
        <dbReference type="Proteomes" id="UP000758611"/>
    </source>
</evidence>
<dbReference type="Proteomes" id="UP000758611">
    <property type="component" value="Unassembled WGS sequence"/>
</dbReference>
<protein>
    <submittedName>
        <fullName evidence="1">Uncharacterized protein</fullName>
    </submittedName>
</protein>
<comment type="caution">
    <text evidence="1">The sequence shown here is derived from an EMBL/GenBank/DDBJ whole genome shotgun (WGS) entry which is preliminary data.</text>
</comment>
<dbReference type="EMBL" id="JABZRE010000002">
    <property type="protein sequence ID" value="MBF1306345.1"/>
    <property type="molecule type" value="Genomic_DNA"/>
</dbReference>
<dbReference type="RefSeq" id="WP_278476861.1">
    <property type="nucleotide sequence ID" value="NZ_JABZRE010000002.1"/>
</dbReference>
<accession>A0A930E0J2</accession>
<dbReference type="AlphaFoldDB" id="A0A930E0J2"/>
<evidence type="ECO:0000313" key="1">
    <source>
        <dbReference type="EMBL" id="MBF1306345.1"/>
    </source>
</evidence>
<name>A0A930E0J2_9FIRM</name>
<reference evidence="1" key="1">
    <citation type="submission" date="2020-04" db="EMBL/GenBank/DDBJ databases">
        <title>Deep metagenomics examines the oral microbiome during advanced dental caries in children, revealing novel taxa and co-occurrences with host molecules.</title>
        <authorList>
            <person name="Baker J.L."/>
            <person name="Morton J.T."/>
            <person name="Dinis M."/>
            <person name="Alvarez R."/>
            <person name="Tran N.C."/>
            <person name="Knight R."/>
            <person name="Edlund A."/>
        </authorList>
    </citation>
    <scope>NUCLEOTIDE SEQUENCE</scope>
    <source>
        <strain evidence="1">JCVI_23_bin.11</strain>
    </source>
</reference>
<sequence>MSENNLNFILKNLFKSFGKTLTKNGYIELKLNSPQEVKIVLTAGSVVISSFDEIHHSSLAGFNVIRFNLPDFVSIISLVDKKDSFELEFISDDFFQLSGLPIFSLDVEEDDVFLDVINKINLPNKDFKNLIRVLKLEKKKLKKSFLIESELLIISFFQKTVTVIGEIDYHITEFAEKSMSDNNSKVPDLIISLNKNEEKMVESLFNNESDDLIILETKNNFKILSGTKSVFIAKREFNFDLYNAIVG</sequence>
<gene>
    <name evidence="1" type="ORF">HXM94_00960</name>
</gene>
<proteinExistence type="predicted"/>
<organism evidence="1 2">
    <name type="scientific">Parvimonas micra</name>
    <dbReference type="NCBI Taxonomy" id="33033"/>
    <lineage>
        <taxon>Bacteria</taxon>
        <taxon>Bacillati</taxon>
        <taxon>Bacillota</taxon>
        <taxon>Tissierellia</taxon>
        <taxon>Tissierellales</taxon>
        <taxon>Peptoniphilaceae</taxon>
        <taxon>Parvimonas</taxon>
    </lineage>
</organism>